<dbReference type="InterPro" id="IPR011701">
    <property type="entry name" value="MFS"/>
</dbReference>
<dbReference type="EMBL" id="ML986585">
    <property type="protein sequence ID" value="KAF2268872.1"/>
    <property type="molecule type" value="Genomic_DNA"/>
</dbReference>
<dbReference type="FunFam" id="1.20.1720.10:FF:000012">
    <property type="entry name" value="MFS toxin efflux pump (AflT)"/>
    <property type="match status" value="1"/>
</dbReference>
<feature type="transmembrane region" description="Helical" evidence="6">
    <location>
        <begin position="38"/>
        <end position="64"/>
    </location>
</feature>
<dbReference type="CDD" id="cd17502">
    <property type="entry name" value="MFS_Azr1_MDR_like"/>
    <property type="match status" value="1"/>
</dbReference>
<feature type="transmembrane region" description="Helical" evidence="6">
    <location>
        <begin position="429"/>
        <end position="448"/>
    </location>
</feature>
<dbReference type="PANTHER" id="PTHR23501:SF201">
    <property type="entry name" value="MFS AFLATOXIN EFFLUX PUMP"/>
    <property type="match status" value="1"/>
</dbReference>
<evidence type="ECO:0000256" key="2">
    <source>
        <dbReference type="ARBA" id="ARBA00022692"/>
    </source>
</evidence>
<protein>
    <submittedName>
        <fullName evidence="8">MFS general substrate transporter</fullName>
    </submittedName>
</protein>
<reference evidence="9" key="1">
    <citation type="journal article" date="2020" name="Stud. Mycol.">
        <title>101 Dothideomycetes genomes: A test case for predicting lifestyles and emergence of pathogens.</title>
        <authorList>
            <person name="Haridas S."/>
            <person name="Albert R."/>
            <person name="Binder M."/>
            <person name="Bloem J."/>
            <person name="LaButti K."/>
            <person name="Salamov A."/>
            <person name="Andreopoulos B."/>
            <person name="Baker S."/>
            <person name="Barry K."/>
            <person name="Bills G."/>
            <person name="Bluhm B."/>
            <person name="Cannon C."/>
            <person name="Castanera R."/>
            <person name="Culley D."/>
            <person name="Daum C."/>
            <person name="Ezra D."/>
            <person name="Gonzalez J."/>
            <person name="Henrissat B."/>
            <person name="Kuo A."/>
            <person name="Liang C."/>
            <person name="Lipzen A."/>
            <person name="Lutzoni F."/>
            <person name="Magnuson J."/>
            <person name="Mondo S."/>
            <person name="Nolan M."/>
            <person name="Ohm R."/>
            <person name="Pangilinan J."/>
            <person name="Park H.-J."/>
            <person name="Ramirez L."/>
            <person name="Alfaro M."/>
            <person name="Sun H."/>
            <person name="Tritt A."/>
            <person name="Yoshinaga Y."/>
            <person name="Zwiers L.-H."/>
            <person name="Turgeon B."/>
            <person name="Goodwin S."/>
            <person name="Spatafora J."/>
            <person name="Crous P."/>
            <person name="Grigoriev I."/>
        </authorList>
    </citation>
    <scope>NUCLEOTIDE SEQUENCE [LARGE SCALE GENOMIC DNA]</scope>
    <source>
        <strain evidence="9">CBS 304.66</strain>
    </source>
</reference>
<feature type="transmembrane region" description="Helical" evidence="6">
    <location>
        <begin position="163"/>
        <end position="182"/>
    </location>
</feature>
<evidence type="ECO:0000313" key="9">
    <source>
        <dbReference type="Proteomes" id="UP000800093"/>
    </source>
</evidence>
<dbReference type="FunFam" id="1.20.1250.20:FF:000196">
    <property type="entry name" value="MFS toxin efflux pump (AflT)"/>
    <property type="match status" value="1"/>
</dbReference>
<keyword evidence="4 6" id="KW-0472">Membrane</keyword>
<evidence type="ECO:0000256" key="5">
    <source>
        <dbReference type="SAM" id="MobiDB-lite"/>
    </source>
</evidence>
<accession>A0A9P4N6U7</accession>
<feature type="transmembrane region" description="Helical" evidence="6">
    <location>
        <begin position="194"/>
        <end position="214"/>
    </location>
</feature>
<feature type="transmembrane region" description="Helical" evidence="6">
    <location>
        <begin position="302"/>
        <end position="323"/>
    </location>
</feature>
<feature type="region of interest" description="Disordered" evidence="5">
    <location>
        <begin position="528"/>
        <end position="554"/>
    </location>
</feature>
<evidence type="ECO:0000256" key="4">
    <source>
        <dbReference type="ARBA" id="ARBA00023136"/>
    </source>
</evidence>
<feature type="transmembrane region" description="Helical" evidence="6">
    <location>
        <begin position="371"/>
        <end position="390"/>
    </location>
</feature>
<dbReference type="Gene3D" id="1.20.1250.20">
    <property type="entry name" value="MFS general substrate transporter like domains"/>
    <property type="match status" value="2"/>
</dbReference>
<evidence type="ECO:0000256" key="6">
    <source>
        <dbReference type="SAM" id="Phobius"/>
    </source>
</evidence>
<dbReference type="OrthoDB" id="10021397at2759"/>
<evidence type="ECO:0000256" key="1">
    <source>
        <dbReference type="ARBA" id="ARBA00004141"/>
    </source>
</evidence>
<feature type="transmembrane region" description="Helical" evidence="6">
    <location>
        <begin position="503"/>
        <end position="521"/>
    </location>
</feature>
<keyword evidence="2 6" id="KW-0812">Transmembrane</keyword>
<keyword evidence="3 6" id="KW-1133">Transmembrane helix</keyword>
<dbReference type="AlphaFoldDB" id="A0A9P4N6U7"/>
<dbReference type="InterPro" id="IPR036259">
    <property type="entry name" value="MFS_trans_sf"/>
</dbReference>
<feature type="transmembrane region" description="Helical" evidence="6">
    <location>
        <begin position="76"/>
        <end position="94"/>
    </location>
</feature>
<evidence type="ECO:0000259" key="7">
    <source>
        <dbReference type="PROSITE" id="PS50850"/>
    </source>
</evidence>
<gene>
    <name evidence="8" type="ORF">CC78DRAFT_565303</name>
</gene>
<dbReference type="PANTHER" id="PTHR23501">
    <property type="entry name" value="MAJOR FACILITATOR SUPERFAMILY"/>
    <property type="match status" value="1"/>
</dbReference>
<organism evidence="8 9">
    <name type="scientific">Lojkania enalia</name>
    <dbReference type="NCBI Taxonomy" id="147567"/>
    <lineage>
        <taxon>Eukaryota</taxon>
        <taxon>Fungi</taxon>
        <taxon>Dikarya</taxon>
        <taxon>Ascomycota</taxon>
        <taxon>Pezizomycotina</taxon>
        <taxon>Dothideomycetes</taxon>
        <taxon>Pleosporomycetidae</taxon>
        <taxon>Pleosporales</taxon>
        <taxon>Pleosporales incertae sedis</taxon>
        <taxon>Lojkania</taxon>
    </lineage>
</organism>
<dbReference type="GO" id="GO:0005886">
    <property type="term" value="C:plasma membrane"/>
    <property type="evidence" value="ECO:0007669"/>
    <property type="project" value="TreeGrafter"/>
</dbReference>
<keyword evidence="9" id="KW-1185">Reference proteome</keyword>
<comment type="subcellular location">
    <subcellularLocation>
        <location evidence="1">Membrane</location>
        <topology evidence="1">Multi-pass membrane protein</topology>
    </subcellularLocation>
</comment>
<proteinExistence type="predicted"/>
<dbReference type="InterPro" id="IPR020846">
    <property type="entry name" value="MFS_dom"/>
</dbReference>
<dbReference type="Proteomes" id="UP000800093">
    <property type="component" value="Unassembled WGS sequence"/>
</dbReference>
<dbReference type="GO" id="GO:0022857">
    <property type="term" value="F:transmembrane transporter activity"/>
    <property type="evidence" value="ECO:0007669"/>
    <property type="project" value="InterPro"/>
</dbReference>
<sequence>MAPTDSVRSADRAPIQTIKKVNEYQDAEKNYQPRSSKFWSVIIGLYLSIFLVALDRTIIATAIPTITTDFNSIEDISWYGSAYMLTGACFNPIFGRLYQLYSTKWVFLTSIAIFEVGSALCGAAPNSTSLIIGRAIAGTGSAGIFAGGIIIMLPLVPLRKRPIFSSMFGLAFGLSSVLGPIIGGALTDHITWRWCFYINLPIGAVPTIAVLLFFNAEPPKHEVAIYSYVQRLDLVGLSLFTPSIVCLILALQWGGTTYRWSAPTTIGLLVTFAVLFVAFIVNEILTPETAIAPTRVVLNRSVAGSMTFTLLLSGGLMSIAYYLNIWFQVVKDDSAMQSGISTIPMLLSLVVMSIGAAVFTQKIGYYVPNMLFSPILCAVGAGLLSTISPSSSYSQWIGYQVLYGLGIGCGFQAPNLAVQTVLPRADVPLGMALMFFMQQLGGSIFLAVSQNVFSSKLVSRLSGIAGVDGKSIVNVGAKDLYKIVPQKSITVAINAYSYSLTRVFILSSALGACMILGPLVVEWKSIKDKPSHGDTSKSPEDDSKENENESKSQV</sequence>
<evidence type="ECO:0000256" key="3">
    <source>
        <dbReference type="ARBA" id="ARBA00022989"/>
    </source>
</evidence>
<dbReference type="Pfam" id="PF07690">
    <property type="entry name" value="MFS_1"/>
    <property type="match status" value="1"/>
</dbReference>
<evidence type="ECO:0000313" key="8">
    <source>
        <dbReference type="EMBL" id="KAF2268872.1"/>
    </source>
</evidence>
<feature type="domain" description="Major facilitator superfamily (MFS) profile" evidence="7">
    <location>
        <begin position="41"/>
        <end position="526"/>
    </location>
</feature>
<name>A0A9P4N6U7_9PLEO</name>
<comment type="caution">
    <text evidence="8">The sequence shown here is derived from an EMBL/GenBank/DDBJ whole genome shotgun (WGS) entry which is preliminary data.</text>
</comment>
<feature type="transmembrane region" description="Helical" evidence="6">
    <location>
        <begin position="260"/>
        <end position="281"/>
    </location>
</feature>
<dbReference type="PROSITE" id="PS50850">
    <property type="entry name" value="MFS"/>
    <property type="match status" value="1"/>
</dbReference>
<feature type="transmembrane region" description="Helical" evidence="6">
    <location>
        <begin position="106"/>
        <end position="125"/>
    </location>
</feature>
<feature type="transmembrane region" description="Helical" evidence="6">
    <location>
        <begin position="396"/>
        <end position="417"/>
    </location>
</feature>
<feature type="transmembrane region" description="Helical" evidence="6">
    <location>
        <begin position="131"/>
        <end position="156"/>
    </location>
</feature>
<feature type="transmembrane region" description="Helical" evidence="6">
    <location>
        <begin position="234"/>
        <end position="254"/>
    </location>
</feature>
<feature type="transmembrane region" description="Helical" evidence="6">
    <location>
        <begin position="335"/>
        <end position="359"/>
    </location>
</feature>
<dbReference type="SUPFAM" id="SSF103473">
    <property type="entry name" value="MFS general substrate transporter"/>
    <property type="match status" value="1"/>
</dbReference>